<gene>
    <name evidence="1" type="ORF">D9613_006879</name>
</gene>
<reference evidence="1 2" key="1">
    <citation type="submission" date="2019-12" db="EMBL/GenBank/DDBJ databases">
        <authorList>
            <person name="Floudas D."/>
            <person name="Bentzer J."/>
            <person name="Ahren D."/>
            <person name="Johansson T."/>
            <person name="Persson P."/>
            <person name="Tunlid A."/>
        </authorList>
    </citation>
    <scope>NUCLEOTIDE SEQUENCE [LARGE SCALE GENOMIC DNA]</scope>
    <source>
        <strain evidence="1 2">CBS 102.39</strain>
    </source>
</reference>
<name>A0A8H4VJU7_9AGAR</name>
<dbReference type="PANTHER" id="PTHR38926:SF5">
    <property type="entry name" value="F-BOX AND LEUCINE-RICH REPEAT PROTEIN 6"/>
    <property type="match status" value="1"/>
</dbReference>
<protein>
    <recommendedName>
        <fullName evidence="3">F-box domain-containing protein</fullName>
    </recommendedName>
</protein>
<sequence length="465" mass="52641">MPSYTRFTTLAKAKCAGRRPRPFETIPTEILMVIFEEYCHSARESEETTYFPELLLTRVCRYWRSVAVSLPTLWTKLAITSLVPSEVVRTYLERALHHPLDLEVDLQCDSFDHAEREHALDVWRLLLTRAPQWRRLVVQLGPDDAKVALDQLRNLDAPLLEDLQMTCTTHLTETTPLFERALPSLTSLRLAGISLHRFTTSLPQLTHLHLTSNIPIPFSIFQGLMNTMVKLQDLTLRKRVVEGWPLYPLTEDTIQLPSLQSLKVSDRRSPVFVPLLSISAPVMKTLTLYDLTAHDLPQSFQETQICNNFPSISNLTLKGKSSFIDNGSFNQLSRVFPTIDHFSLLGVDEEFVRESSRAMHATNVWPKLQTISMIPVVEEDMLYSLISARTQPSAKTALKNVLVPIDTNFDNVGPVSQQLDDADSQLSPIFAFNDGSSRRCSIDLTAGGGSFFNRRQSISLSRFQV</sequence>
<proteinExistence type="predicted"/>
<accession>A0A8H4VJU7</accession>
<dbReference type="AlphaFoldDB" id="A0A8H4VJU7"/>
<evidence type="ECO:0008006" key="3">
    <source>
        <dbReference type="Google" id="ProtNLM"/>
    </source>
</evidence>
<dbReference type="Gene3D" id="3.80.10.10">
    <property type="entry name" value="Ribonuclease Inhibitor"/>
    <property type="match status" value="1"/>
</dbReference>
<comment type="caution">
    <text evidence="1">The sequence shown here is derived from an EMBL/GenBank/DDBJ whole genome shotgun (WGS) entry which is preliminary data.</text>
</comment>
<evidence type="ECO:0000313" key="1">
    <source>
        <dbReference type="EMBL" id="KAF4610560.1"/>
    </source>
</evidence>
<keyword evidence="2" id="KW-1185">Reference proteome</keyword>
<dbReference type="EMBL" id="JAACJL010000058">
    <property type="protein sequence ID" value="KAF4610560.1"/>
    <property type="molecule type" value="Genomic_DNA"/>
</dbReference>
<dbReference type="InterPro" id="IPR032675">
    <property type="entry name" value="LRR_dom_sf"/>
</dbReference>
<dbReference type="SUPFAM" id="SSF52047">
    <property type="entry name" value="RNI-like"/>
    <property type="match status" value="1"/>
</dbReference>
<evidence type="ECO:0000313" key="2">
    <source>
        <dbReference type="Proteomes" id="UP000521872"/>
    </source>
</evidence>
<dbReference type="Proteomes" id="UP000521872">
    <property type="component" value="Unassembled WGS sequence"/>
</dbReference>
<dbReference type="PANTHER" id="PTHR38926">
    <property type="entry name" value="F-BOX DOMAIN CONTAINING PROTEIN, EXPRESSED"/>
    <property type="match status" value="1"/>
</dbReference>
<organism evidence="1 2">
    <name type="scientific">Agrocybe pediades</name>
    <dbReference type="NCBI Taxonomy" id="84607"/>
    <lineage>
        <taxon>Eukaryota</taxon>
        <taxon>Fungi</taxon>
        <taxon>Dikarya</taxon>
        <taxon>Basidiomycota</taxon>
        <taxon>Agaricomycotina</taxon>
        <taxon>Agaricomycetes</taxon>
        <taxon>Agaricomycetidae</taxon>
        <taxon>Agaricales</taxon>
        <taxon>Agaricineae</taxon>
        <taxon>Strophariaceae</taxon>
        <taxon>Agrocybe</taxon>
    </lineage>
</organism>